<evidence type="ECO:0000256" key="14">
    <source>
        <dbReference type="ARBA" id="ARBA00025153"/>
    </source>
</evidence>
<evidence type="ECO:0000256" key="5">
    <source>
        <dbReference type="ARBA" id="ARBA00022723"/>
    </source>
</evidence>
<dbReference type="Pfam" id="PF03853">
    <property type="entry name" value="YjeF_N"/>
    <property type="match status" value="1"/>
</dbReference>
<comment type="catalytic activity">
    <reaction evidence="16 17 19">
        <text>(6S)-NADPHX + ADP = AMP + phosphate + NADPH + H(+)</text>
        <dbReference type="Rhea" id="RHEA:32235"/>
        <dbReference type="ChEBI" id="CHEBI:15378"/>
        <dbReference type="ChEBI" id="CHEBI:43474"/>
        <dbReference type="ChEBI" id="CHEBI:57783"/>
        <dbReference type="ChEBI" id="CHEBI:64076"/>
        <dbReference type="ChEBI" id="CHEBI:456215"/>
        <dbReference type="ChEBI" id="CHEBI:456216"/>
        <dbReference type="EC" id="4.2.1.136"/>
    </reaction>
</comment>
<feature type="binding site" evidence="17">
    <location>
        <position position="387"/>
    </location>
    <ligand>
        <name>(6S)-NADPHX</name>
        <dbReference type="ChEBI" id="CHEBI:64076"/>
    </ligand>
</feature>
<evidence type="ECO:0000256" key="4">
    <source>
        <dbReference type="ARBA" id="ARBA00009524"/>
    </source>
</evidence>
<reference evidence="23" key="1">
    <citation type="submission" date="2017-09" db="EMBL/GenBank/DDBJ databases">
        <title>Genome sequence of Nannocystis excedens DSM 71.</title>
        <authorList>
            <person name="Blom J."/>
        </authorList>
    </citation>
    <scope>NUCLEOTIDE SEQUENCE [LARGE SCALE GENOMIC DNA]</scope>
    <source>
        <strain evidence="23">type strain: E19</strain>
    </source>
</reference>
<comment type="catalytic activity">
    <reaction evidence="2 18 19">
        <text>(6R)-NADPHX = (6S)-NADPHX</text>
        <dbReference type="Rhea" id="RHEA:32227"/>
        <dbReference type="ChEBI" id="CHEBI:64076"/>
        <dbReference type="ChEBI" id="CHEBI:64077"/>
        <dbReference type="EC" id="5.1.99.6"/>
    </reaction>
</comment>
<keyword evidence="6 17" id="KW-0547">Nucleotide-binding</keyword>
<dbReference type="SUPFAM" id="SSF64153">
    <property type="entry name" value="YjeF N-terminal domain-like"/>
    <property type="match status" value="1"/>
</dbReference>
<dbReference type="RefSeq" id="WP_173796224.1">
    <property type="nucleotide sequence ID" value="NZ_LT960614.1"/>
</dbReference>
<dbReference type="EC" id="5.1.99.6" evidence="19"/>
<dbReference type="Pfam" id="PF01256">
    <property type="entry name" value="Carb_kinase"/>
    <property type="match status" value="1"/>
</dbReference>
<protein>
    <recommendedName>
        <fullName evidence="19">Bifunctional NAD(P)H-hydrate repair enzyme</fullName>
    </recommendedName>
    <alternativeName>
        <fullName evidence="19">Nicotinamide nucleotide repair protein</fullName>
    </alternativeName>
    <domain>
        <recommendedName>
            <fullName evidence="19">ADP-dependent (S)-NAD(P)H-hydrate dehydratase</fullName>
            <ecNumber evidence="19">4.2.1.136</ecNumber>
        </recommendedName>
        <alternativeName>
            <fullName evidence="19">ADP-dependent NAD(P)HX dehydratase</fullName>
        </alternativeName>
    </domain>
    <domain>
        <recommendedName>
            <fullName evidence="19">NAD(P)H-hydrate epimerase</fullName>
            <ecNumber evidence="19">5.1.99.6</ecNumber>
        </recommendedName>
    </domain>
</protein>
<comment type="subunit">
    <text evidence="17">Homotetramer.</text>
</comment>
<dbReference type="EC" id="4.2.1.136" evidence="19"/>
<dbReference type="HAMAP" id="MF_01966">
    <property type="entry name" value="NADHX_epimerase"/>
    <property type="match status" value="1"/>
</dbReference>
<dbReference type="InterPro" id="IPR004443">
    <property type="entry name" value="YjeF_N_dom"/>
</dbReference>
<feature type="binding site" evidence="18">
    <location>
        <begin position="136"/>
        <end position="142"/>
    </location>
    <ligand>
        <name>(6S)-NADPHX</name>
        <dbReference type="ChEBI" id="CHEBI:64076"/>
    </ligand>
</feature>
<comment type="similarity">
    <text evidence="4 19">In the C-terminal section; belongs to the NnrD/CARKD family.</text>
</comment>
<dbReference type="NCBIfam" id="TIGR00197">
    <property type="entry name" value="yjeF_nterm"/>
    <property type="match status" value="1"/>
</dbReference>
<evidence type="ECO:0000256" key="19">
    <source>
        <dbReference type="PIRNR" id="PIRNR017184"/>
    </source>
</evidence>
<comment type="function">
    <text evidence="14 19">Bifunctional enzyme that catalyzes the epimerization of the S- and R-forms of NAD(P)HX and the dehydration of the S-form of NAD(P)HX at the expense of ADP, which is converted to AMP. This allows the repair of both epimers of NAD(P)HX, a damaged form of NAD(P)H that is a result of enzymatic or heat-dependent hydration.</text>
</comment>
<dbReference type="AlphaFoldDB" id="A0A2C9D6T7"/>
<feature type="binding site" evidence="18">
    <location>
        <position position="132"/>
    </location>
    <ligand>
        <name>K(+)</name>
        <dbReference type="ChEBI" id="CHEBI:29103"/>
    </ligand>
</feature>
<comment type="cofactor">
    <cofactor evidence="17">
        <name>Mg(2+)</name>
        <dbReference type="ChEBI" id="CHEBI:18420"/>
    </cofactor>
</comment>
<dbReference type="PANTHER" id="PTHR12592:SF0">
    <property type="entry name" value="ATP-DEPENDENT (S)-NAD(P)H-HYDRATE DEHYDRATASE"/>
    <property type="match status" value="1"/>
</dbReference>
<dbReference type="PANTHER" id="PTHR12592">
    <property type="entry name" value="ATP-DEPENDENT (S)-NAD(P)H-HYDRATE DEHYDRATASE FAMILY MEMBER"/>
    <property type="match status" value="1"/>
</dbReference>
<dbReference type="Proteomes" id="UP000223606">
    <property type="component" value="Chromosome 1"/>
</dbReference>
<proteinExistence type="inferred from homology"/>
<dbReference type="EMBL" id="LT960614">
    <property type="protein sequence ID" value="SON56032.1"/>
    <property type="molecule type" value="Genomic_DNA"/>
</dbReference>
<comment type="similarity">
    <text evidence="18">Belongs to the NnrE/AIBP family.</text>
</comment>
<feature type="binding site" evidence="17">
    <location>
        <begin position="423"/>
        <end position="427"/>
    </location>
    <ligand>
        <name>AMP</name>
        <dbReference type="ChEBI" id="CHEBI:456215"/>
    </ligand>
</feature>
<evidence type="ECO:0000256" key="9">
    <source>
        <dbReference type="ARBA" id="ARBA00022958"/>
    </source>
</evidence>
<feature type="domain" description="YjeF C-terminal" evidence="20">
    <location>
        <begin position="235"/>
        <end position="507"/>
    </location>
</feature>
<evidence type="ECO:0000256" key="2">
    <source>
        <dbReference type="ARBA" id="ARBA00000909"/>
    </source>
</evidence>
<dbReference type="GO" id="GO:0046496">
    <property type="term" value="P:nicotinamide nucleotide metabolic process"/>
    <property type="evidence" value="ECO:0007669"/>
    <property type="project" value="UniProtKB-UniRule"/>
</dbReference>
<keyword evidence="13" id="KW-0511">Multifunctional enzyme</keyword>
<keyword evidence="12 17" id="KW-0456">Lyase</keyword>
<comment type="cofactor">
    <cofactor evidence="18 19">
        <name>K(+)</name>
        <dbReference type="ChEBI" id="CHEBI:29103"/>
    </cofactor>
    <text evidence="18 19">Binds 1 potassium ion per subunit.</text>
</comment>
<evidence type="ECO:0000313" key="23">
    <source>
        <dbReference type="Proteomes" id="UP000223606"/>
    </source>
</evidence>
<evidence type="ECO:0000256" key="8">
    <source>
        <dbReference type="ARBA" id="ARBA00022857"/>
    </source>
</evidence>
<dbReference type="HAMAP" id="MF_01965">
    <property type="entry name" value="NADHX_dehydratase"/>
    <property type="match status" value="1"/>
</dbReference>
<evidence type="ECO:0000256" key="12">
    <source>
        <dbReference type="ARBA" id="ARBA00023239"/>
    </source>
</evidence>
<feature type="binding site" evidence="18">
    <location>
        <begin position="71"/>
        <end position="75"/>
    </location>
    <ligand>
        <name>(6S)-NADPHX</name>
        <dbReference type="ChEBI" id="CHEBI:64076"/>
    </ligand>
</feature>
<evidence type="ECO:0000256" key="7">
    <source>
        <dbReference type="ARBA" id="ARBA00022840"/>
    </source>
</evidence>
<dbReference type="GO" id="GO:0046872">
    <property type="term" value="F:metal ion binding"/>
    <property type="evidence" value="ECO:0007669"/>
    <property type="project" value="UniProtKB-UniRule"/>
</dbReference>
<sequence length="511" mass="51643">MVLEGEGSIFAAAGPHLLLRPDEMGRADSMTIEKGTSGSTLMENAGLAIADDVVARHRHGTRVTVVCGPGNNGGDGFVAARVLAQRGMVVRLLLLGDTDRLTGDAAIAAKRWRGTIEPVSETAIMAADVVIDAIFGAGLARPVEGRAAEAIGWINAARRGGASVIAVDLPSGIDGRTGEILGIAVEADRSVTFFRRKPGHLLLPGRVNAGRVVVADIGIKPSVLGAIRPMAAANHPDLWKDKWPRKSIAGHKYSGGSAVVACGGVEATGAARLAAGAALRAGAGLVTVTAPGEALPLVAGFLAALITRRCDDPDRFGELVSDPRLTAIVLGPALGVGEATRQMVRLALGTAAAVVLDADALTSFEDDPGALFALVRGRPAGTVMTPHSGEFRRLFKGAGGQGASKLDAARAAAEVSGGVVVFKGADTVIAGPDGFCLVNENAPADLATAGSGDVLAGIIGGLLAQGIGAREAAAMGVYMHGMAGNVAGPGLVADDLVEAIRAVRAAPPFED</sequence>
<feature type="domain" description="YjeF N-terminal" evidence="21">
    <location>
        <begin position="24"/>
        <end position="225"/>
    </location>
</feature>
<keyword evidence="8 17" id="KW-0521">NADP</keyword>
<feature type="binding site" evidence="17">
    <location>
        <position position="453"/>
    </location>
    <ligand>
        <name>(6S)-NADPHX</name>
        <dbReference type="ChEBI" id="CHEBI:64076"/>
    </ligand>
</feature>
<organism evidence="22 23">
    <name type="scientific">Hartmannibacter diazotrophicus</name>
    <dbReference type="NCBI Taxonomy" id="1482074"/>
    <lineage>
        <taxon>Bacteria</taxon>
        <taxon>Pseudomonadati</taxon>
        <taxon>Pseudomonadota</taxon>
        <taxon>Alphaproteobacteria</taxon>
        <taxon>Hyphomicrobiales</taxon>
        <taxon>Pleomorphomonadaceae</taxon>
        <taxon>Hartmannibacter</taxon>
    </lineage>
</organism>
<comment type="catalytic activity">
    <reaction evidence="15 17 19">
        <text>(6S)-NADHX + ADP = AMP + phosphate + NADH + H(+)</text>
        <dbReference type="Rhea" id="RHEA:32223"/>
        <dbReference type="ChEBI" id="CHEBI:15378"/>
        <dbReference type="ChEBI" id="CHEBI:43474"/>
        <dbReference type="ChEBI" id="CHEBI:57945"/>
        <dbReference type="ChEBI" id="CHEBI:64074"/>
        <dbReference type="ChEBI" id="CHEBI:456215"/>
        <dbReference type="ChEBI" id="CHEBI:456216"/>
        <dbReference type="EC" id="4.2.1.136"/>
    </reaction>
</comment>
<keyword evidence="23" id="KW-1185">Reference proteome</keyword>
<feature type="binding site" evidence="18">
    <location>
        <position position="72"/>
    </location>
    <ligand>
        <name>K(+)</name>
        <dbReference type="ChEBI" id="CHEBI:29103"/>
    </ligand>
</feature>
<keyword evidence="7 17" id="KW-0067">ATP-binding</keyword>
<dbReference type="PROSITE" id="PS51385">
    <property type="entry name" value="YJEF_N"/>
    <property type="match status" value="1"/>
</dbReference>
<dbReference type="NCBIfam" id="TIGR00196">
    <property type="entry name" value="yjeF_cterm"/>
    <property type="match status" value="1"/>
</dbReference>
<name>A0A2C9D6T7_9HYPH</name>
<evidence type="ECO:0000256" key="3">
    <source>
        <dbReference type="ARBA" id="ARBA00006001"/>
    </source>
</evidence>
<dbReference type="GO" id="GO:0110051">
    <property type="term" value="P:metabolite repair"/>
    <property type="evidence" value="ECO:0007669"/>
    <property type="project" value="TreeGrafter"/>
</dbReference>
<keyword evidence="11 18" id="KW-0413">Isomerase</keyword>
<evidence type="ECO:0000256" key="11">
    <source>
        <dbReference type="ARBA" id="ARBA00023235"/>
    </source>
</evidence>
<evidence type="ECO:0000256" key="6">
    <source>
        <dbReference type="ARBA" id="ARBA00022741"/>
    </source>
</evidence>
<gene>
    <name evidence="22" type="primary">nnr</name>
    <name evidence="17" type="synonym">nnrD</name>
    <name evidence="18" type="synonym">nnrE</name>
    <name evidence="22" type="ORF">HDIA_2491</name>
</gene>
<dbReference type="InterPro" id="IPR029056">
    <property type="entry name" value="Ribokinase-like"/>
</dbReference>
<keyword evidence="10 17" id="KW-0520">NAD</keyword>
<dbReference type="KEGG" id="hdi:HDIA_2491"/>
<comment type="caution">
    <text evidence="17">Lacks conserved residue(s) required for the propagation of feature annotation.</text>
</comment>
<evidence type="ECO:0000259" key="21">
    <source>
        <dbReference type="PROSITE" id="PS51385"/>
    </source>
</evidence>
<comment type="function">
    <text evidence="17">Catalyzes the dehydration of the S-form of NAD(P)HX at the expense of ADP, which is converted to AMP. Together with NAD(P)HX epimerase, which catalyzes the epimerization of the S- and R-forms, the enzyme allows the repair of both epimers of NAD(P)HX, a damaged form of NAD(P)H that is a result of enzymatic or heat-dependent hydration.</text>
</comment>
<evidence type="ECO:0000256" key="15">
    <source>
        <dbReference type="ARBA" id="ARBA00048238"/>
    </source>
</evidence>
<dbReference type="InterPro" id="IPR030677">
    <property type="entry name" value="Nnr"/>
</dbReference>
<comment type="function">
    <text evidence="18">Catalyzes the epimerization of the S- and R-forms of NAD(P)HX, a damaged form of NAD(P)H that is a result of enzymatic or heat-dependent hydration. This is a prerequisite for the S-specific NAD(P)H-hydrate dehydratase to allow the repair of both epimers of NAD(P)HX.</text>
</comment>
<dbReference type="PIRSF" id="PIRSF017184">
    <property type="entry name" value="Nnr"/>
    <property type="match status" value="1"/>
</dbReference>
<dbReference type="SUPFAM" id="SSF53613">
    <property type="entry name" value="Ribokinase-like"/>
    <property type="match status" value="1"/>
</dbReference>
<comment type="similarity">
    <text evidence="3 19">In the N-terminal section; belongs to the NnrE/AIBP family.</text>
</comment>
<dbReference type="CDD" id="cd01171">
    <property type="entry name" value="YXKO-related"/>
    <property type="match status" value="1"/>
</dbReference>
<dbReference type="PROSITE" id="PS51383">
    <property type="entry name" value="YJEF_C_3"/>
    <property type="match status" value="1"/>
</dbReference>
<evidence type="ECO:0000256" key="18">
    <source>
        <dbReference type="HAMAP-Rule" id="MF_01966"/>
    </source>
</evidence>
<dbReference type="Gene3D" id="3.40.1190.20">
    <property type="match status" value="1"/>
</dbReference>
<keyword evidence="5 18" id="KW-0479">Metal-binding</keyword>
<dbReference type="PROSITE" id="PS01050">
    <property type="entry name" value="YJEF_C_2"/>
    <property type="match status" value="1"/>
</dbReference>
<accession>A0A2C9D6T7</accession>
<evidence type="ECO:0000256" key="13">
    <source>
        <dbReference type="ARBA" id="ARBA00023268"/>
    </source>
</evidence>
<evidence type="ECO:0000256" key="16">
    <source>
        <dbReference type="ARBA" id="ARBA00049209"/>
    </source>
</evidence>
<comment type="catalytic activity">
    <reaction evidence="1 18 19">
        <text>(6R)-NADHX = (6S)-NADHX</text>
        <dbReference type="Rhea" id="RHEA:32215"/>
        <dbReference type="ChEBI" id="CHEBI:64074"/>
        <dbReference type="ChEBI" id="CHEBI:64075"/>
        <dbReference type="EC" id="5.1.99.6"/>
    </reaction>
</comment>
<feature type="binding site" evidence="17">
    <location>
        <position position="452"/>
    </location>
    <ligand>
        <name>AMP</name>
        <dbReference type="ChEBI" id="CHEBI:456215"/>
    </ligand>
</feature>
<dbReference type="GO" id="GO:0052855">
    <property type="term" value="F:ADP-dependent NAD(P)H-hydrate dehydratase activity"/>
    <property type="evidence" value="ECO:0007669"/>
    <property type="project" value="UniProtKB-UniRule"/>
</dbReference>
<feature type="binding site" evidence="18">
    <location>
        <position position="168"/>
    </location>
    <ligand>
        <name>(6S)-NADPHX</name>
        <dbReference type="ChEBI" id="CHEBI:64076"/>
    </ligand>
</feature>
<dbReference type="GO" id="GO:0005524">
    <property type="term" value="F:ATP binding"/>
    <property type="evidence" value="ECO:0007669"/>
    <property type="project" value="UniProtKB-UniRule"/>
</dbReference>
<evidence type="ECO:0000259" key="20">
    <source>
        <dbReference type="PROSITE" id="PS51383"/>
    </source>
</evidence>
<evidence type="ECO:0000256" key="10">
    <source>
        <dbReference type="ARBA" id="ARBA00023027"/>
    </source>
</evidence>
<dbReference type="GO" id="GO:0052856">
    <property type="term" value="F:NAD(P)HX epimerase activity"/>
    <property type="evidence" value="ECO:0007669"/>
    <property type="project" value="UniProtKB-UniRule"/>
</dbReference>
<feature type="binding site" evidence="18">
    <location>
        <position position="171"/>
    </location>
    <ligand>
        <name>K(+)</name>
        <dbReference type="ChEBI" id="CHEBI:29103"/>
    </ligand>
</feature>
<comment type="similarity">
    <text evidence="17">Belongs to the NnrD/CARKD family.</text>
</comment>
<dbReference type="InterPro" id="IPR036652">
    <property type="entry name" value="YjeF_N_dom_sf"/>
</dbReference>
<dbReference type="Gene3D" id="3.40.50.10260">
    <property type="entry name" value="YjeF N-terminal domain"/>
    <property type="match status" value="1"/>
</dbReference>
<feature type="binding site" evidence="17">
    <location>
        <position position="270"/>
    </location>
    <ligand>
        <name>(6S)-NADPHX</name>
        <dbReference type="ChEBI" id="CHEBI:64076"/>
    </ligand>
</feature>
<evidence type="ECO:0000256" key="17">
    <source>
        <dbReference type="HAMAP-Rule" id="MF_01965"/>
    </source>
</evidence>
<dbReference type="InterPro" id="IPR017953">
    <property type="entry name" value="Carbohydrate_kinase_pred_CS"/>
</dbReference>
<evidence type="ECO:0000256" key="1">
    <source>
        <dbReference type="ARBA" id="ARBA00000013"/>
    </source>
</evidence>
<evidence type="ECO:0000313" key="22">
    <source>
        <dbReference type="EMBL" id="SON56032.1"/>
    </source>
</evidence>
<dbReference type="InterPro" id="IPR000631">
    <property type="entry name" value="CARKD"/>
</dbReference>
<keyword evidence="9 18" id="KW-0630">Potassium</keyword>